<dbReference type="Gramene" id="KRG98236">
    <property type="protein sequence ID" value="KRG98236"/>
    <property type="gene ID" value="GLYMA_18G059100"/>
</dbReference>
<accession>A0A0R0EWK8</accession>
<reference evidence="3" key="2">
    <citation type="submission" date="2018-02" db="UniProtKB">
        <authorList>
            <consortium name="EnsemblPlants"/>
        </authorList>
    </citation>
    <scope>IDENTIFICATION</scope>
    <source>
        <strain evidence="3">Williams 82</strain>
    </source>
</reference>
<keyword evidence="4" id="KW-1185">Reference proteome</keyword>
<protein>
    <submittedName>
        <fullName evidence="2 3">Uncharacterized protein</fullName>
    </submittedName>
</protein>
<gene>
    <name evidence="2" type="ORF">GLYMA_18G059100</name>
</gene>
<reference evidence="2 3" key="1">
    <citation type="journal article" date="2010" name="Nature">
        <title>Genome sequence of the palaeopolyploid soybean.</title>
        <authorList>
            <person name="Schmutz J."/>
            <person name="Cannon S.B."/>
            <person name="Schlueter J."/>
            <person name="Ma J."/>
            <person name="Mitros T."/>
            <person name="Nelson W."/>
            <person name="Hyten D.L."/>
            <person name="Song Q."/>
            <person name="Thelen J.J."/>
            <person name="Cheng J."/>
            <person name="Xu D."/>
            <person name="Hellsten U."/>
            <person name="May G.D."/>
            <person name="Yu Y."/>
            <person name="Sakurai T."/>
            <person name="Umezawa T."/>
            <person name="Bhattacharyya M.K."/>
            <person name="Sandhu D."/>
            <person name="Valliyodan B."/>
            <person name="Lindquist E."/>
            <person name="Peto M."/>
            <person name="Grant D."/>
            <person name="Shu S."/>
            <person name="Goodstein D."/>
            <person name="Barry K."/>
            <person name="Futrell-Griggs M."/>
            <person name="Abernathy B."/>
            <person name="Du J."/>
            <person name="Tian Z."/>
            <person name="Zhu L."/>
            <person name="Gill N."/>
            <person name="Joshi T."/>
            <person name="Libault M."/>
            <person name="Sethuraman A."/>
            <person name="Zhang X.-C."/>
            <person name="Shinozaki K."/>
            <person name="Nguyen H.T."/>
            <person name="Wing R.A."/>
            <person name="Cregan P."/>
            <person name="Specht J."/>
            <person name="Grimwood J."/>
            <person name="Rokhsar D."/>
            <person name="Stacey G."/>
            <person name="Shoemaker R.C."/>
            <person name="Jackson S.A."/>
        </authorList>
    </citation>
    <scope>NUCLEOTIDE SEQUENCE [LARGE SCALE GENOMIC DNA]</scope>
    <source>
        <strain evidence="3">cv. Williams 82</strain>
        <tissue evidence="2">Callus</tissue>
    </source>
</reference>
<name>A0A0R0EWK8_SOYBN</name>
<feature type="transmembrane region" description="Helical" evidence="1">
    <location>
        <begin position="41"/>
        <end position="60"/>
    </location>
</feature>
<feature type="transmembrane region" description="Helical" evidence="1">
    <location>
        <begin position="6"/>
        <end position="29"/>
    </location>
</feature>
<evidence type="ECO:0000313" key="3">
    <source>
        <dbReference type="EnsemblPlants" id="KRG98236"/>
    </source>
</evidence>
<organism evidence="2">
    <name type="scientific">Glycine max</name>
    <name type="common">Soybean</name>
    <name type="synonym">Glycine hispida</name>
    <dbReference type="NCBI Taxonomy" id="3847"/>
    <lineage>
        <taxon>Eukaryota</taxon>
        <taxon>Viridiplantae</taxon>
        <taxon>Streptophyta</taxon>
        <taxon>Embryophyta</taxon>
        <taxon>Tracheophyta</taxon>
        <taxon>Spermatophyta</taxon>
        <taxon>Magnoliopsida</taxon>
        <taxon>eudicotyledons</taxon>
        <taxon>Gunneridae</taxon>
        <taxon>Pentapetalae</taxon>
        <taxon>rosids</taxon>
        <taxon>fabids</taxon>
        <taxon>Fabales</taxon>
        <taxon>Fabaceae</taxon>
        <taxon>Papilionoideae</taxon>
        <taxon>50 kb inversion clade</taxon>
        <taxon>NPAAA clade</taxon>
        <taxon>indigoferoid/millettioid clade</taxon>
        <taxon>Phaseoleae</taxon>
        <taxon>Glycine</taxon>
        <taxon>Glycine subgen. Soja</taxon>
    </lineage>
</organism>
<evidence type="ECO:0000313" key="2">
    <source>
        <dbReference type="EMBL" id="KRG98236.1"/>
    </source>
</evidence>
<dbReference type="InParanoid" id="A0A0R0EWK8"/>
<keyword evidence="1" id="KW-1133">Transmembrane helix</keyword>
<keyword evidence="1" id="KW-0472">Membrane</keyword>
<dbReference type="Proteomes" id="UP000008827">
    <property type="component" value="Chromosome 18"/>
</dbReference>
<dbReference type="EMBL" id="CM000851">
    <property type="protein sequence ID" value="KRG98236.1"/>
    <property type="molecule type" value="Genomic_DNA"/>
</dbReference>
<reference evidence="2" key="3">
    <citation type="submission" date="2018-07" db="EMBL/GenBank/DDBJ databases">
        <title>WGS assembly of Glycine max.</title>
        <authorList>
            <person name="Schmutz J."/>
            <person name="Cannon S."/>
            <person name="Schlueter J."/>
            <person name="Ma J."/>
            <person name="Mitros T."/>
            <person name="Nelson W."/>
            <person name="Hyten D."/>
            <person name="Song Q."/>
            <person name="Thelen J."/>
            <person name="Cheng J."/>
            <person name="Xu D."/>
            <person name="Hellsten U."/>
            <person name="May G."/>
            <person name="Yu Y."/>
            <person name="Sakurai T."/>
            <person name="Umezawa T."/>
            <person name="Bhattacharyya M."/>
            <person name="Sandhu D."/>
            <person name="Valliyodan B."/>
            <person name="Lindquist E."/>
            <person name="Peto M."/>
            <person name="Grant D."/>
            <person name="Shu S."/>
            <person name="Goodstein D."/>
            <person name="Barry K."/>
            <person name="Futrell-Griggs M."/>
            <person name="Abernathy B."/>
            <person name="Du J."/>
            <person name="Tian Z."/>
            <person name="Zhu L."/>
            <person name="Gill N."/>
            <person name="Joshi T."/>
            <person name="Libault M."/>
            <person name="Sethuraman A."/>
            <person name="Zhang X."/>
            <person name="Shinozaki K."/>
            <person name="Nguyen H."/>
            <person name="Wing R."/>
            <person name="Cregan P."/>
            <person name="Specht J."/>
            <person name="Grimwood J."/>
            <person name="Rokhsar D."/>
            <person name="Stacey G."/>
            <person name="Shoemaker R."/>
            <person name="Jackson S."/>
        </authorList>
    </citation>
    <scope>NUCLEOTIDE SEQUENCE</scope>
    <source>
        <tissue evidence="2">Callus</tissue>
    </source>
</reference>
<dbReference type="AlphaFoldDB" id="A0A0R0EWK8"/>
<sequence length="61" mass="6912">MVKIFFQVNCLLFGMSIIAFLLTCPARILSYFEPPQCRRAAAVLICLICGHVIMVQISLFF</sequence>
<evidence type="ECO:0000256" key="1">
    <source>
        <dbReference type="SAM" id="Phobius"/>
    </source>
</evidence>
<keyword evidence="1" id="KW-0812">Transmembrane</keyword>
<dbReference type="EnsemblPlants" id="KRG98236">
    <property type="protein sequence ID" value="KRG98236"/>
    <property type="gene ID" value="GLYMA_18G059100"/>
</dbReference>
<proteinExistence type="predicted"/>
<evidence type="ECO:0000313" key="4">
    <source>
        <dbReference type="Proteomes" id="UP000008827"/>
    </source>
</evidence>